<comment type="caution">
    <text evidence="2">The sequence shown here is derived from an EMBL/GenBank/DDBJ whole genome shotgun (WGS) entry which is preliminary data.</text>
</comment>
<dbReference type="EMBL" id="LAZR01001663">
    <property type="protein sequence ID" value="KKN41185.1"/>
    <property type="molecule type" value="Genomic_DNA"/>
</dbReference>
<organism evidence="2">
    <name type="scientific">marine sediment metagenome</name>
    <dbReference type="NCBI Taxonomy" id="412755"/>
    <lineage>
        <taxon>unclassified sequences</taxon>
        <taxon>metagenomes</taxon>
        <taxon>ecological metagenomes</taxon>
    </lineage>
</organism>
<accession>A0A0F9QB24</accession>
<name>A0A0F9QB24_9ZZZZ</name>
<dbReference type="AlphaFoldDB" id="A0A0F9QB24"/>
<protein>
    <submittedName>
        <fullName evidence="2">Uncharacterized protein</fullName>
    </submittedName>
</protein>
<gene>
    <name evidence="2" type="ORF">LCGC14_0725760</name>
</gene>
<sequence length="65" mass="7512">MDYVKVLTSAGLSHKRAQSIADNMPNAIKIEEDRIKRHKARKNIKKKLNKESKSVDITEIDNTYK</sequence>
<reference evidence="2" key="1">
    <citation type="journal article" date="2015" name="Nature">
        <title>Complex archaea that bridge the gap between prokaryotes and eukaryotes.</title>
        <authorList>
            <person name="Spang A."/>
            <person name="Saw J.H."/>
            <person name="Jorgensen S.L."/>
            <person name="Zaremba-Niedzwiedzka K."/>
            <person name="Martijn J."/>
            <person name="Lind A.E."/>
            <person name="van Eijk R."/>
            <person name="Schleper C."/>
            <person name="Guy L."/>
            <person name="Ettema T.J."/>
        </authorList>
    </citation>
    <scope>NUCLEOTIDE SEQUENCE</scope>
</reference>
<evidence type="ECO:0000256" key="1">
    <source>
        <dbReference type="SAM" id="MobiDB-lite"/>
    </source>
</evidence>
<feature type="compositionally biased region" description="Basic and acidic residues" evidence="1">
    <location>
        <begin position="49"/>
        <end position="65"/>
    </location>
</feature>
<proteinExistence type="predicted"/>
<evidence type="ECO:0000313" key="2">
    <source>
        <dbReference type="EMBL" id="KKN41185.1"/>
    </source>
</evidence>
<feature type="region of interest" description="Disordered" evidence="1">
    <location>
        <begin position="46"/>
        <end position="65"/>
    </location>
</feature>